<name>A0A9W8DYD9_9FUNG</name>
<dbReference type="EMBL" id="JANBPY010003795">
    <property type="protein sequence ID" value="KAJ1950207.1"/>
    <property type="molecule type" value="Genomic_DNA"/>
</dbReference>
<evidence type="ECO:0000313" key="2">
    <source>
        <dbReference type="EMBL" id="KAJ1950207.1"/>
    </source>
</evidence>
<feature type="domain" description="Cyclin N-terminal" evidence="1">
    <location>
        <begin position="49"/>
        <end position="105"/>
    </location>
</feature>
<dbReference type="InterPro" id="IPR006671">
    <property type="entry name" value="Cyclin_N"/>
</dbReference>
<evidence type="ECO:0000259" key="1">
    <source>
        <dbReference type="Pfam" id="PF00134"/>
    </source>
</evidence>
<comment type="caution">
    <text evidence="2">The sequence shown here is derived from an EMBL/GenBank/DDBJ whole genome shotgun (WGS) entry which is preliminary data.</text>
</comment>
<dbReference type="InterPro" id="IPR036915">
    <property type="entry name" value="Cyclin-like_sf"/>
</dbReference>
<dbReference type="Gene3D" id="1.10.472.10">
    <property type="entry name" value="Cyclin-like"/>
    <property type="match status" value="1"/>
</dbReference>
<dbReference type="Pfam" id="PF00134">
    <property type="entry name" value="Cyclin_N"/>
    <property type="match status" value="1"/>
</dbReference>
<gene>
    <name evidence="2" type="ORF">IWQ62_006608</name>
</gene>
<keyword evidence="3" id="KW-1185">Reference proteome</keyword>
<sequence length="251" mass="27302">STTVAVPCTPSALSSDVQQKAAMAYDTDSLDYLDYGQRSHCSSYGSTFEQQLIAVCALYLAAKFSDDNYTPLASTFARFLAMYDCTLDDIVACERHMLQVFQWKLYTVTPHAVAEELLKCMACPCRAPVPADHHQALTLGGYPSPCDSTSGCCPSNARAMPSLGSSSLQSLSHLELTLYDEALEFWKLILLDHTNVGLSPALVALVGLWKASQCVGVYFAIDVALDLTGYTLADLEKGLETFVDDFSSDEE</sequence>
<dbReference type="Proteomes" id="UP001150925">
    <property type="component" value="Unassembled WGS sequence"/>
</dbReference>
<proteinExistence type="predicted"/>
<accession>A0A9W8DYD9</accession>
<organism evidence="2 3">
    <name type="scientific">Dispira parvispora</name>
    <dbReference type="NCBI Taxonomy" id="1520584"/>
    <lineage>
        <taxon>Eukaryota</taxon>
        <taxon>Fungi</taxon>
        <taxon>Fungi incertae sedis</taxon>
        <taxon>Zoopagomycota</taxon>
        <taxon>Kickxellomycotina</taxon>
        <taxon>Dimargaritomycetes</taxon>
        <taxon>Dimargaritales</taxon>
        <taxon>Dimargaritaceae</taxon>
        <taxon>Dispira</taxon>
    </lineage>
</organism>
<feature type="non-terminal residue" evidence="2">
    <location>
        <position position="1"/>
    </location>
</feature>
<dbReference type="OrthoDB" id="5599273at2759"/>
<evidence type="ECO:0000313" key="3">
    <source>
        <dbReference type="Proteomes" id="UP001150925"/>
    </source>
</evidence>
<dbReference type="AlphaFoldDB" id="A0A9W8DYD9"/>
<dbReference type="SUPFAM" id="SSF47954">
    <property type="entry name" value="Cyclin-like"/>
    <property type="match status" value="1"/>
</dbReference>
<reference evidence="2" key="1">
    <citation type="submission" date="2022-07" db="EMBL/GenBank/DDBJ databases">
        <title>Phylogenomic reconstructions and comparative analyses of Kickxellomycotina fungi.</title>
        <authorList>
            <person name="Reynolds N.K."/>
            <person name="Stajich J.E."/>
            <person name="Barry K."/>
            <person name="Grigoriev I.V."/>
            <person name="Crous P."/>
            <person name="Smith M.E."/>
        </authorList>
    </citation>
    <scope>NUCLEOTIDE SEQUENCE</scope>
    <source>
        <strain evidence="2">RSA 1196</strain>
    </source>
</reference>
<protein>
    <recommendedName>
        <fullName evidence="1">Cyclin N-terminal domain-containing protein</fullName>
    </recommendedName>
</protein>